<dbReference type="PROSITE" id="PS51257">
    <property type="entry name" value="PROKAR_LIPOPROTEIN"/>
    <property type="match status" value="1"/>
</dbReference>
<dbReference type="InterPro" id="IPR037126">
    <property type="entry name" value="PdaC/RsiV-like_sf"/>
</dbReference>
<dbReference type="Gene3D" id="3.90.640.20">
    <property type="entry name" value="Heat-shock cognate protein, ATPase"/>
    <property type="match status" value="1"/>
</dbReference>
<dbReference type="Pfam" id="PF11738">
    <property type="entry name" value="DUF3298"/>
    <property type="match status" value="1"/>
</dbReference>
<organism evidence="3 4">
    <name type="scientific">Flavivirga rizhaonensis</name>
    <dbReference type="NCBI Taxonomy" id="2559571"/>
    <lineage>
        <taxon>Bacteria</taxon>
        <taxon>Pseudomonadati</taxon>
        <taxon>Bacteroidota</taxon>
        <taxon>Flavobacteriia</taxon>
        <taxon>Flavobacteriales</taxon>
        <taxon>Flavobacteriaceae</taxon>
        <taxon>Flavivirga</taxon>
    </lineage>
</organism>
<feature type="domain" description="Deacetylase PdaC" evidence="2">
    <location>
        <begin position="40"/>
        <end position="138"/>
    </location>
</feature>
<dbReference type="InterPro" id="IPR021729">
    <property type="entry name" value="DUF3298"/>
</dbReference>
<dbReference type="RefSeq" id="WP_135878697.1">
    <property type="nucleotide sequence ID" value="NZ_SRSO01000036.1"/>
</dbReference>
<dbReference type="Pfam" id="PF13739">
    <property type="entry name" value="PdaC"/>
    <property type="match status" value="1"/>
</dbReference>
<protein>
    <submittedName>
        <fullName evidence="3">DUF3298/DUF4163 domain-containing protein</fullName>
    </submittedName>
</protein>
<evidence type="ECO:0000313" key="3">
    <source>
        <dbReference type="EMBL" id="TGV00689.1"/>
    </source>
</evidence>
<dbReference type="OrthoDB" id="594879at2"/>
<dbReference type="AlphaFoldDB" id="A0A4S1DS19"/>
<evidence type="ECO:0000259" key="2">
    <source>
        <dbReference type="Pfam" id="PF13739"/>
    </source>
</evidence>
<dbReference type="Proteomes" id="UP000307602">
    <property type="component" value="Unassembled WGS sequence"/>
</dbReference>
<evidence type="ECO:0000259" key="1">
    <source>
        <dbReference type="Pfam" id="PF11738"/>
    </source>
</evidence>
<dbReference type="EMBL" id="SRSO01000036">
    <property type="protein sequence ID" value="TGV00689.1"/>
    <property type="molecule type" value="Genomic_DNA"/>
</dbReference>
<dbReference type="Gene3D" id="3.30.565.40">
    <property type="entry name" value="Fervidobacterium nodosum Rt17-B1 like"/>
    <property type="match status" value="1"/>
</dbReference>
<comment type="caution">
    <text evidence="3">The sequence shown here is derived from an EMBL/GenBank/DDBJ whole genome shotgun (WGS) entry which is preliminary data.</text>
</comment>
<gene>
    <name evidence="3" type="ORF">EM932_18515</name>
</gene>
<reference evidence="3 4" key="1">
    <citation type="submission" date="2019-04" db="EMBL/GenBank/DDBJ databases">
        <authorList>
            <person name="Liu A."/>
        </authorList>
    </citation>
    <scope>NUCLEOTIDE SEQUENCE [LARGE SCALE GENOMIC DNA]</scope>
    <source>
        <strain evidence="3 4">RZ03</strain>
    </source>
</reference>
<keyword evidence="4" id="KW-1185">Reference proteome</keyword>
<name>A0A4S1DS19_9FLAO</name>
<sequence length="240" mass="27324">MHRKKHLLIICLFFIFTACKDELKLSFSEVNISTSHNNLVEVNIPNATGNKDITDRINSIITKHIIASLHIGEPDHITSKSIKESITLFNKEFQSFETDFPESAEQWEAQIDGEVLFHSLEIISIAITSYINTGGAHGTLNISFLNFETKTGNLILNNKLFKDIEGFKKVAKIYFNKVIKDEEIILGDPDIFKLPSNIAYTEEGIVLLYNTYEVAPYLTDIIEFTIPFEEIDSLLFFNNL</sequence>
<proteinExistence type="predicted"/>
<dbReference type="InterPro" id="IPR025303">
    <property type="entry name" value="PdaC"/>
</dbReference>
<accession>A0A4S1DS19</accession>
<feature type="domain" description="DUF3298" evidence="1">
    <location>
        <begin position="181"/>
        <end position="229"/>
    </location>
</feature>
<evidence type="ECO:0000313" key="4">
    <source>
        <dbReference type="Proteomes" id="UP000307602"/>
    </source>
</evidence>